<dbReference type="AlphaFoldDB" id="A0A512ISD5"/>
<organism evidence="2 3">
    <name type="scientific">Methylobacterium haplocladii</name>
    <dbReference type="NCBI Taxonomy" id="1176176"/>
    <lineage>
        <taxon>Bacteria</taxon>
        <taxon>Pseudomonadati</taxon>
        <taxon>Pseudomonadota</taxon>
        <taxon>Alphaproteobacteria</taxon>
        <taxon>Hyphomicrobiales</taxon>
        <taxon>Methylobacteriaceae</taxon>
        <taxon>Methylobacterium</taxon>
    </lineage>
</organism>
<dbReference type="SUPFAM" id="SSF51126">
    <property type="entry name" value="Pectin lyase-like"/>
    <property type="match status" value="1"/>
</dbReference>
<evidence type="ECO:0000259" key="1">
    <source>
        <dbReference type="Pfam" id="PF12708"/>
    </source>
</evidence>
<dbReference type="InterPro" id="IPR012334">
    <property type="entry name" value="Pectin_lyas_fold"/>
</dbReference>
<reference evidence="2 3" key="1">
    <citation type="submission" date="2019-07" db="EMBL/GenBank/DDBJ databases">
        <title>Whole genome shotgun sequence of Methylobacterium haplocladii NBRC 107714.</title>
        <authorList>
            <person name="Hosoyama A."/>
            <person name="Uohara A."/>
            <person name="Ohji S."/>
            <person name="Ichikawa N."/>
        </authorList>
    </citation>
    <scope>NUCLEOTIDE SEQUENCE [LARGE SCALE GENOMIC DNA]</scope>
    <source>
        <strain evidence="2 3">NBRC 107714</strain>
    </source>
</reference>
<sequence>MNVKDRGAKGDGATDDSAALVSADAYAAANGYRYLYFPPGLYYAPAIGQGGKGLSRTILVGEGRLTGASYRQVTPLTGGTTPPPSTDLIPSQHLKQFAKALAAGSAKVVIMGDSTSTDTADEIATTEYMWPTIIRRIKADNPGKSISFVNRAVASQTWTSAAGAATSNFPSWYTPTSANWLSLVQAQSPDLLFLNFGMNPDATPINLDAFHTVLDTIAGWTKVPDVVLITNKQTAYDPVGSFGGYPLGQEPRYVAAGFLRTYARAKGLGLIDFNRWQRLMRDGVDPVDQRMQQSVVGVAGLSLPVTLGKTDGDYDLKATFPGQGSSLWSNLTNLTVQIGNRSDNILVLGKDSGSGNLTLQVYEGTGRSYAGFIVGGVPASGAGDLALEVQVKAGVLTVLWNGVQVYSELVPLFGGPFTPSIAGVGSNVAGVSTTVASATLGVSRTYTPTVTDFETYTNTTAGGGNTLNHMNALGIAAIEVPVLQATRFSGSEALDPLLGSVKVGKATNGLGALSVLPVASMANFMTLKGAIAGNAITFAPSDSTDIDVTVEYVGKGAWGPRFGSFRLGSDATAGFIPAGQFLLWKNTSTGTVKFYYNDGGTLKSLTLTAGG</sequence>
<dbReference type="Gene3D" id="2.160.20.10">
    <property type="entry name" value="Single-stranded right-handed beta-helix, Pectin lyase-like"/>
    <property type="match status" value="1"/>
</dbReference>
<dbReference type="Gene3D" id="3.40.50.1110">
    <property type="entry name" value="SGNH hydrolase"/>
    <property type="match status" value="1"/>
</dbReference>
<dbReference type="SUPFAM" id="SSF52266">
    <property type="entry name" value="SGNH hydrolase"/>
    <property type="match status" value="1"/>
</dbReference>
<keyword evidence="3" id="KW-1185">Reference proteome</keyword>
<evidence type="ECO:0000313" key="2">
    <source>
        <dbReference type="EMBL" id="GEP00617.1"/>
    </source>
</evidence>
<comment type="caution">
    <text evidence="2">The sequence shown here is derived from an EMBL/GenBank/DDBJ whole genome shotgun (WGS) entry which is preliminary data.</text>
</comment>
<dbReference type="InterPro" id="IPR024535">
    <property type="entry name" value="RHGA/B-epi-like_pectate_lyase"/>
</dbReference>
<name>A0A512ISD5_9HYPH</name>
<proteinExistence type="predicted"/>
<dbReference type="EMBL" id="BJZT01000032">
    <property type="protein sequence ID" value="GEP00617.1"/>
    <property type="molecule type" value="Genomic_DNA"/>
</dbReference>
<feature type="domain" description="Rhamnogalacturonase A/B/Epimerase-like pectate lyase" evidence="1">
    <location>
        <begin position="1"/>
        <end position="63"/>
    </location>
</feature>
<dbReference type="Pfam" id="PF12708">
    <property type="entry name" value="Pect-lyase_RHGA_epim"/>
    <property type="match status" value="1"/>
</dbReference>
<dbReference type="GO" id="GO:0016788">
    <property type="term" value="F:hydrolase activity, acting on ester bonds"/>
    <property type="evidence" value="ECO:0007669"/>
    <property type="project" value="UniProtKB-ARBA"/>
</dbReference>
<dbReference type="InterPro" id="IPR011050">
    <property type="entry name" value="Pectin_lyase_fold/virulence"/>
</dbReference>
<protein>
    <recommendedName>
        <fullName evidence="1">Rhamnogalacturonase A/B/Epimerase-like pectate lyase domain-containing protein</fullName>
    </recommendedName>
</protein>
<accession>A0A512ISD5</accession>
<dbReference type="InterPro" id="IPR036514">
    <property type="entry name" value="SGNH_hydro_sf"/>
</dbReference>
<evidence type="ECO:0000313" key="3">
    <source>
        <dbReference type="Proteomes" id="UP000321258"/>
    </source>
</evidence>
<gene>
    <name evidence="2" type="ORF">MHA02_30040</name>
</gene>
<dbReference type="Proteomes" id="UP000321258">
    <property type="component" value="Unassembled WGS sequence"/>
</dbReference>